<dbReference type="Proteomes" id="UP001611383">
    <property type="component" value="Chromosome"/>
</dbReference>
<keyword evidence="2" id="KW-1185">Reference proteome</keyword>
<accession>A0ABY9X2L8</accession>
<organism evidence="1 2">
    <name type="scientific">Archangium minus</name>
    <dbReference type="NCBI Taxonomy" id="83450"/>
    <lineage>
        <taxon>Bacteria</taxon>
        <taxon>Pseudomonadati</taxon>
        <taxon>Myxococcota</taxon>
        <taxon>Myxococcia</taxon>
        <taxon>Myxococcales</taxon>
        <taxon>Cystobacterineae</taxon>
        <taxon>Archangiaceae</taxon>
        <taxon>Archangium</taxon>
    </lineage>
</organism>
<sequence>MKLDVNGYIVVDKPRQGSLYRGVDRNPWDVVAGHFYEGRLPKEERSRFEHIKLREPHELWWPVSREVGPAHELLAYSIANGSTCELIAVSSPYLSSLRFRAEASGRTLLRLGTDVISVGEWSLLKILQEHVLQDPSHSLSFILNEHGLLRDGRDVRKVEALYREWSDLGRVEPIADVASGLPVEPVDVFLLQ</sequence>
<gene>
    <name evidence="1" type="ORF">F0U60_40090</name>
</gene>
<evidence type="ECO:0000313" key="1">
    <source>
        <dbReference type="EMBL" id="WNG49635.1"/>
    </source>
</evidence>
<evidence type="ECO:0008006" key="3">
    <source>
        <dbReference type="Google" id="ProtNLM"/>
    </source>
</evidence>
<name>A0ABY9X2L8_9BACT</name>
<evidence type="ECO:0000313" key="2">
    <source>
        <dbReference type="Proteomes" id="UP001611383"/>
    </source>
</evidence>
<protein>
    <recommendedName>
        <fullName evidence="3">Pseudouridine synthase RsuA/RluA-like domain-containing protein</fullName>
    </recommendedName>
</protein>
<reference evidence="1 2" key="1">
    <citation type="submission" date="2019-08" db="EMBL/GenBank/DDBJ databases">
        <title>Archangium and Cystobacter genomes.</title>
        <authorList>
            <person name="Chen I.-C.K."/>
            <person name="Wielgoss S."/>
        </authorList>
    </citation>
    <scope>NUCLEOTIDE SEQUENCE [LARGE SCALE GENOMIC DNA]</scope>
    <source>
        <strain evidence="1 2">Cbm 6</strain>
    </source>
</reference>
<proteinExistence type="predicted"/>
<dbReference type="RefSeq" id="WP_395807757.1">
    <property type="nucleotide sequence ID" value="NZ_CP043494.1"/>
</dbReference>
<dbReference type="EMBL" id="CP043494">
    <property type="protein sequence ID" value="WNG49635.1"/>
    <property type="molecule type" value="Genomic_DNA"/>
</dbReference>